<evidence type="ECO:0000256" key="1">
    <source>
        <dbReference type="SAM" id="Phobius"/>
    </source>
</evidence>
<keyword evidence="1" id="KW-0472">Membrane</keyword>
<dbReference type="AlphaFoldDB" id="A0A9Q0L4L5"/>
<dbReference type="EMBL" id="JAMYWD010000001">
    <property type="protein sequence ID" value="KAJ4982145.1"/>
    <property type="molecule type" value="Genomic_DNA"/>
</dbReference>
<keyword evidence="1" id="KW-0812">Transmembrane</keyword>
<dbReference type="Proteomes" id="UP001141806">
    <property type="component" value="Unassembled WGS sequence"/>
</dbReference>
<feature type="transmembrane region" description="Helical" evidence="1">
    <location>
        <begin position="157"/>
        <end position="177"/>
    </location>
</feature>
<keyword evidence="1" id="KW-1133">Transmembrane helix</keyword>
<protein>
    <recommendedName>
        <fullName evidence="5">Secreted protein</fullName>
    </recommendedName>
</protein>
<gene>
    <name evidence="3" type="ORF">NE237_032982</name>
</gene>
<feature type="signal peptide" evidence="2">
    <location>
        <begin position="1"/>
        <end position="19"/>
    </location>
</feature>
<feature type="chain" id="PRO_5040263801" description="Secreted protein" evidence="2">
    <location>
        <begin position="20"/>
        <end position="180"/>
    </location>
</feature>
<evidence type="ECO:0000256" key="2">
    <source>
        <dbReference type="SAM" id="SignalP"/>
    </source>
</evidence>
<feature type="transmembrane region" description="Helical" evidence="1">
    <location>
        <begin position="100"/>
        <end position="120"/>
    </location>
</feature>
<name>A0A9Q0L4L5_9MAGN</name>
<comment type="caution">
    <text evidence="3">The sequence shown here is derived from an EMBL/GenBank/DDBJ whole genome shotgun (WGS) entry which is preliminary data.</text>
</comment>
<sequence>MLQFSITLFLAVFTLSLQAAKVVVWSFLESPTLLVHVCADVPTCSLVRPVHFVTAKSCYSFILFFPTFHSMVSFAHDDHAGLWVHLLQLHWWYDADPCSFVYSSGLLLEGASLSLHYVVLHQRCYCTVPLCLCFFLESLLISSYFLVVPFVSFQPGFYYHQFWCWKYLWPVIIAFCVSRK</sequence>
<accession>A0A9Q0L4L5</accession>
<proteinExistence type="predicted"/>
<reference evidence="3" key="1">
    <citation type="journal article" date="2023" name="Plant J.">
        <title>The genome of the king protea, Protea cynaroides.</title>
        <authorList>
            <person name="Chang J."/>
            <person name="Duong T.A."/>
            <person name="Schoeman C."/>
            <person name="Ma X."/>
            <person name="Roodt D."/>
            <person name="Barker N."/>
            <person name="Li Z."/>
            <person name="Van de Peer Y."/>
            <person name="Mizrachi E."/>
        </authorList>
    </citation>
    <scope>NUCLEOTIDE SEQUENCE</scope>
    <source>
        <tissue evidence="3">Young leaves</tissue>
    </source>
</reference>
<evidence type="ECO:0000313" key="3">
    <source>
        <dbReference type="EMBL" id="KAJ4982145.1"/>
    </source>
</evidence>
<evidence type="ECO:0008006" key="5">
    <source>
        <dbReference type="Google" id="ProtNLM"/>
    </source>
</evidence>
<organism evidence="3 4">
    <name type="scientific">Protea cynaroides</name>
    <dbReference type="NCBI Taxonomy" id="273540"/>
    <lineage>
        <taxon>Eukaryota</taxon>
        <taxon>Viridiplantae</taxon>
        <taxon>Streptophyta</taxon>
        <taxon>Embryophyta</taxon>
        <taxon>Tracheophyta</taxon>
        <taxon>Spermatophyta</taxon>
        <taxon>Magnoliopsida</taxon>
        <taxon>Proteales</taxon>
        <taxon>Proteaceae</taxon>
        <taxon>Protea</taxon>
    </lineage>
</organism>
<feature type="transmembrane region" description="Helical" evidence="1">
    <location>
        <begin position="127"/>
        <end position="151"/>
    </location>
</feature>
<keyword evidence="4" id="KW-1185">Reference proteome</keyword>
<keyword evidence="2" id="KW-0732">Signal</keyword>
<evidence type="ECO:0000313" key="4">
    <source>
        <dbReference type="Proteomes" id="UP001141806"/>
    </source>
</evidence>